<evidence type="ECO:0000313" key="3">
    <source>
        <dbReference type="RefSeq" id="XP_027339342.1"/>
    </source>
</evidence>
<reference evidence="3" key="2">
    <citation type="submission" date="2025-08" db="UniProtKB">
        <authorList>
            <consortium name="RefSeq"/>
        </authorList>
    </citation>
    <scope>IDENTIFICATION</scope>
    <source>
        <tissue evidence="3">Young leaves</tissue>
    </source>
</reference>
<dbReference type="Proteomes" id="UP000694853">
    <property type="component" value="Unplaced"/>
</dbReference>
<dbReference type="InterPro" id="IPR043502">
    <property type="entry name" value="DNA/RNA_pol_sf"/>
</dbReference>
<dbReference type="RefSeq" id="XP_027339342.1">
    <property type="nucleotide sequence ID" value="XM_027483541.1"/>
</dbReference>
<dbReference type="Pfam" id="PF01348">
    <property type="entry name" value="Intron_maturas2"/>
    <property type="match status" value="1"/>
</dbReference>
<dbReference type="PANTHER" id="PTHR34047:SF2">
    <property type="entry name" value="NUCLEAR INTRON MATURASE 1, MITOCHONDRIAL"/>
    <property type="match status" value="1"/>
</dbReference>
<dbReference type="SUPFAM" id="SSF56672">
    <property type="entry name" value="DNA/RNA polymerases"/>
    <property type="match status" value="1"/>
</dbReference>
<gene>
    <name evidence="3" type="primary">LOC113853089</name>
</gene>
<organism evidence="2 3">
    <name type="scientific">Abrus precatorius</name>
    <name type="common">Indian licorice</name>
    <name type="synonym">Glycine abrus</name>
    <dbReference type="NCBI Taxonomy" id="3816"/>
    <lineage>
        <taxon>Eukaryota</taxon>
        <taxon>Viridiplantae</taxon>
        <taxon>Streptophyta</taxon>
        <taxon>Embryophyta</taxon>
        <taxon>Tracheophyta</taxon>
        <taxon>Spermatophyta</taxon>
        <taxon>Magnoliopsida</taxon>
        <taxon>eudicotyledons</taxon>
        <taxon>Gunneridae</taxon>
        <taxon>Pentapetalae</taxon>
        <taxon>rosids</taxon>
        <taxon>fabids</taxon>
        <taxon>Fabales</taxon>
        <taxon>Fabaceae</taxon>
        <taxon>Papilionoideae</taxon>
        <taxon>50 kb inversion clade</taxon>
        <taxon>NPAAA clade</taxon>
        <taxon>indigoferoid/millettioid clade</taxon>
        <taxon>Abreae</taxon>
        <taxon>Abrus</taxon>
    </lineage>
</organism>
<reference evidence="2" key="1">
    <citation type="journal article" date="2019" name="Toxins">
        <title>Detection of Abrin-Like and Prepropulchellin-Like Toxin Genes and Transcripts Using Whole Genome Sequencing and Full-Length Transcript Sequencing of Abrus precatorius.</title>
        <authorList>
            <person name="Hovde B.T."/>
            <person name="Daligault H.E."/>
            <person name="Hanschen E.R."/>
            <person name="Kunde Y.A."/>
            <person name="Johnson M.B."/>
            <person name="Starkenburg S.R."/>
            <person name="Johnson S.L."/>
        </authorList>
    </citation>
    <scope>NUCLEOTIDE SEQUENCE [LARGE SCALE GENOMIC DNA]</scope>
</reference>
<sequence length="689" mass="79727">MSVGKMVEQLYSRYRLHITHSPFHCFFSPLSTHTLQQEQEQEQDPHSLIKQDPIQICTSLWVKTFSSPNTISFPNLTGFLSNFDLWLFAYQRSCAHATGTFPPRNAVHSHVLHHLLSLRNAVIRGRFSWNDKTHQLLCSPNDTVVSKPLSKRKLQALLESNEPCFQDRVVQEVLLMILEPIFEARFSAKSHAFRPGRSAHTVIRTIRSNFAGYLWFLKGDLSEILDDVDRDVVMRCVEKGTRDKKVLSLIKSALVGRVLRKEENGEELKKDKKRRATKKRILKENEPKPDPYWLRTFFSFAPEEAAKVPSYGHCGILSPLLANVCLNELDHMMEEMIVEFFRPCKFDSIWKYSIDDGCHNPAWPEFVPSSGKEKTRKMDYIRYGGHFLIGIRGPREDAMEVRKKIVKFCESAFGVRLDNSKLEIEHITRGIQFLDHIICRRVIHPTLRYTGSGGNIVSEKGVGTLLSVTASLQQCIRQFRRLELLRGDKDPEPLPCTPMLYSGQAHTNSQMNKFLETMADWYRYADNRKKVVGFCAYVVRSSLAKLYAARYRLKSRAKVYGIASRNLSRPLRESSNNSAPEYSDLLRMGLVDVIEGVQFSHMSLIPSCDYTPFPRNWIPDHERVLHEYIKLENPKFFCELLRSIKQKGVNLPQDEISQMVWDYKTFGVRYFQPNREDREIKPDLKEING</sequence>
<dbReference type="GO" id="GO:0005739">
    <property type="term" value="C:mitochondrion"/>
    <property type="evidence" value="ECO:0007669"/>
    <property type="project" value="UniProtKB-ARBA"/>
</dbReference>
<protein>
    <submittedName>
        <fullName evidence="3">Nuclear intron maturase 1, mitochondrial</fullName>
    </submittedName>
</protein>
<dbReference type="GeneID" id="113853089"/>
<feature type="domain" description="Domain X" evidence="1">
    <location>
        <begin position="514"/>
        <end position="560"/>
    </location>
</feature>
<dbReference type="PANTHER" id="PTHR34047">
    <property type="entry name" value="NUCLEAR INTRON MATURASE 1, MITOCHONDRIAL-RELATED"/>
    <property type="match status" value="1"/>
</dbReference>
<dbReference type="AlphaFoldDB" id="A0A8B8K6F5"/>
<dbReference type="GO" id="GO:0006397">
    <property type="term" value="P:mRNA processing"/>
    <property type="evidence" value="ECO:0007669"/>
    <property type="project" value="InterPro"/>
</dbReference>
<evidence type="ECO:0000313" key="2">
    <source>
        <dbReference type="Proteomes" id="UP000694853"/>
    </source>
</evidence>
<proteinExistence type="predicted"/>
<accession>A0A8B8K6F5</accession>
<dbReference type="InterPro" id="IPR051083">
    <property type="entry name" value="GrpII_Intron_Splice-Mob/Def"/>
</dbReference>
<dbReference type="InterPro" id="IPR024937">
    <property type="entry name" value="Domain_X"/>
</dbReference>
<keyword evidence="2" id="KW-1185">Reference proteome</keyword>
<dbReference type="OrthoDB" id="596361at2759"/>
<evidence type="ECO:0000259" key="1">
    <source>
        <dbReference type="Pfam" id="PF01348"/>
    </source>
</evidence>
<name>A0A8B8K6F5_ABRPR</name>
<dbReference type="CDD" id="cd01651">
    <property type="entry name" value="RT_G2_intron"/>
    <property type="match status" value="1"/>
</dbReference>
<dbReference type="KEGG" id="aprc:113853089"/>